<dbReference type="EMBL" id="WMBB01000007">
    <property type="protein sequence ID" value="MTE14562.1"/>
    <property type="molecule type" value="Genomic_DNA"/>
</dbReference>
<dbReference type="PANTHER" id="PTHR30055:SF231">
    <property type="entry name" value="TRANSCRIPTIONAL REGULATORY PROTEIN (PROBABLY DEOR-FAMILY)-RELATED"/>
    <property type="match status" value="1"/>
</dbReference>
<organism evidence="4 5">
    <name type="scientific">Nocardia aurantiaca</name>
    <dbReference type="NCBI Taxonomy" id="2675850"/>
    <lineage>
        <taxon>Bacteria</taxon>
        <taxon>Bacillati</taxon>
        <taxon>Actinomycetota</taxon>
        <taxon>Actinomycetes</taxon>
        <taxon>Mycobacteriales</taxon>
        <taxon>Nocardiaceae</taxon>
        <taxon>Nocardia</taxon>
    </lineage>
</organism>
<dbReference type="Pfam" id="PF17940">
    <property type="entry name" value="TetR_C_31"/>
    <property type="match status" value="1"/>
</dbReference>
<gene>
    <name evidence="4" type="ORF">GLP40_17560</name>
</gene>
<dbReference type="InterPro" id="IPR036271">
    <property type="entry name" value="Tet_transcr_reg_TetR-rel_C_sf"/>
</dbReference>
<feature type="DNA-binding region" description="H-T-H motif" evidence="2">
    <location>
        <begin position="29"/>
        <end position="48"/>
    </location>
</feature>
<dbReference type="InterPro" id="IPR001647">
    <property type="entry name" value="HTH_TetR"/>
</dbReference>
<dbReference type="SUPFAM" id="SSF48498">
    <property type="entry name" value="Tetracyclin repressor-like, C-terminal domain"/>
    <property type="match status" value="1"/>
</dbReference>
<evidence type="ECO:0000313" key="4">
    <source>
        <dbReference type="EMBL" id="MTE14562.1"/>
    </source>
</evidence>
<dbReference type="InterPro" id="IPR050109">
    <property type="entry name" value="HTH-type_TetR-like_transc_reg"/>
</dbReference>
<dbReference type="Gene3D" id="1.10.357.10">
    <property type="entry name" value="Tetracycline Repressor, domain 2"/>
    <property type="match status" value="1"/>
</dbReference>
<keyword evidence="5" id="KW-1185">Reference proteome</keyword>
<name>A0A6I3KWY2_9NOCA</name>
<evidence type="ECO:0000256" key="1">
    <source>
        <dbReference type="ARBA" id="ARBA00023125"/>
    </source>
</evidence>
<keyword evidence="1 2" id="KW-0238">DNA-binding</keyword>
<dbReference type="PANTHER" id="PTHR30055">
    <property type="entry name" value="HTH-TYPE TRANSCRIPTIONAL REGULATOR RUTR"/>
    <property type="match status" value="1"/>
</dbReference>
<dbReference type="Pfam" id="PF00440">
    <property type="entry name" value="TetR_N"/>
    <property type="match status" value="1"/>
</dbReference>
<accession>A0A6I3KWY2</accession>
<sequence length="188" mass="20764">MVTDNADRRIRLADAAIDTLAEAGMRGLTHRAVDQAAGLPEGSCSNHFRTRESLLEAAVDRLADRDAIELALRPPDATDPDEVARLLTDLVTKWTTVDRTRMLARYELALESTRRPKLRRALRDSGLRFRAMAADLLAGLGADEPQVRAHAFIACLDGLIFDRLAGAGEPDTQQIYEALRILLRGYLS</sequence>
<dbReference type="InterPro" id="IPR009057">
    <property type="entry name" value="Homeodomain-like_sf"/>
</dbReference>
<dbReference type="InterPro" id="IPR041583">
    <property type="entry name" value="TetR_C_31"/>
</dbReference>
<proteinExistence type="predicted"/>
<dbReference type="AlphaFoldDB" id="A0A6I3KWY2"/>
<reference evidence="4 5" key="1">
    <citation type="submission" date="2019-11" db="EMBL/GenBank/DDBJ databases">
        <title>Nocardia sp. nov. CT2-14 isolated from soil.</title>
        <authorList>
            <person name="Kanchanasin P."/>
            <person name="Tanasupawat S."/>
            <person name="Yuki M."/>
            <person name="Kudo T."/>
        </authorList>
    </citation>
    <scope>NUCLEOTIDE SEQUENCE [LARGE SCALE GENOMIC DNA]</scope>
    <source>
        <strain evidence="4 5">CT2-14</strain>
    </source>
</reference>
<dbReference type="Proteomes" id="UP000432464">
    <property type="component" value="Unassembled WGS sequence"/>
</dbReference>
<dbReference type="SUPFAM" id="SSF46689">
    <property type="entry name" value="Homeodomain-like"/>
    <property type="match status" value="1"/>
</dbReference>
<protein>
    <submittedName>
        <fullName evidence="4">TetR family transcriptional regulator</fullName>
    </submittedName>
</protein>
<comment type="caution">
    <text evidence="4">The sequence shown here is derived from an EMBL/GenBank/DDBJ whole genome shotgun (WGS) entry which is preliminary data.</text>
</comment>
<evidence type="ECO:0000259" key="3">
    <source>
        <dbReference type="PROSITE" id="PS50977"/>
    </source>
</evidence>
<evidence type="ECO:0000313" key="5">
    <source>
        <dbReference type="Proteomes" id="UP000432464"/>
    </source>
</evidence>
<feature type="domain" description="HTH tetR-type" evidence="3">
    <location>
        <begin position="6"/>
        <end position="66"/>
    </location>
</feature>
<dbReference type="GO" id="GO:0003700">
    <property type="term" value="F:DNA-binding transcription factor activity"/>
    <property type="evidence" value="ECO:0007669"/>
    <property type="project" value="TreeGrafter"/>
</dbReference>
<evidence type="ECO:0000256" key="2">
    <source>
        <dbReference type="PROSITE-ProRule" id="PRU00335"/>
    </source>
</evidence>
<dbReference type="PROSITE" id="PS50977">
    <property type="entry name" value="HTH_TETR_2"/>
    <property type="match status" value="1"/>
</dbReference>
<dbReference type="GO" id="GO:0000976">
    <property type="term" value="F:transcription cis-regulatory region binding"/>
    <property type="evidence" value="ECO:0007669"/>
    <property type="project" value="TreeGrafter"/>
</dbReference>